<evidence type="ECO:0000313" key="2">
    <source>
        <dbReference type="Proteomes" id="UP000199494"/>
    </source>
</evidence>
<protein>
    <submittedName>
        <fullName evidence="1">Uncharacterized protein</fullName>
    </submittedName>
</protein>
<name>A0A1G6M3P6_9PSEU</name>
<organism evidence="1 2">
    <name type="scientific">Prauserella marina</name>
    <dbReference type="NCBI Taxonomy" id="530584"/>
    <lineage>
        <taxon>Bacteria</taxon>
        <taxon>Bacillati</taxon>
        <taxon>Actinomycetota</taxon>
        <taxon>Actinomycetes</taxon>
        <taxon>Pseudonocardiales</taxon>
        <taxon>Pseudonocardiaceae</taxon>
        <taxon>Prauserella</taxon>
    </lineage>
</organism>
<evidence type="ECO:0000313" key="1">
    <source>
        <dbReference type="EMBL" id="SDC49576.1"/>
    </source>
</evidence>
<sequence length="306" mass="31726">MSDLECPCTVAWLGRRGRTRLLAAGLLGLSLVTLPGAASADEGLGTSAPPIANQQSAPPEGCFDTPVDDPSVNLGCAYFTMTVDVAKLEGDIVFGDVEPGFLRADYGRARGNQPCDAGVDQFGDYTCSGAIVTESRLAVDPLVATPTVVADGIGTVEAILELTMAEPVFAALSRIEQRLYTDNFRRFPLFFETGASMSVRLADVRVNGASYDVGPNCRTQEPIDTVLYGSSGQAMPEQPGEYSLAYGGTLTGSATIPPFTGCGPNGSLDSLITQAVSGPGNAIEVRQGGVCFEAGEAGCPPALPET</sequence>
<dbReference type="AlphaFoldDB" id="A0A1G6M3P6"/>
<accession>A0A1G6M3P6</accession>
<dbReference type="EMBL" id="FMZE01000002">
    <property type="protein sequence ID" value="SDC49576.1"/>
    <property type="molecule type" value="Genomic_DNA"/>
</dbReference>
<proteinExistence type="predicted"/>
<dbReference type="Proteomes" id="UP000199494">
    <property type="component" value="Unassembled WGS sequence"/>
</dbReference>
<reference evidence="1 2" key="1">
    <citation type="submission" date="2016-10" db="EMBL/GenBank/DDBJ databases">
        <authorList>
            <person name="de Groot N.N."/>
        </authorList>
    </citation>
    <scope>NUCLEOTIDE SEQUENCE [LARGE SCALE GENOMIC DNA]</scope>
    <source>
        <strain evidence="1 2">CGMCC 4.5506</strain>
    </source>
</reference>
<gene>
    <name evidence="1" type="ORF">SAMN05421630_102320</name>
</gene>
<keyword evidence="2" id="KW-1185">Reference proteome</keyword>
<dbReference type="RefSeq" id="WP_143021346.1">
    <property type="nucleotide sequence ID" value="NZ_CP016353.1"/>
</dbReference>
<dbReference type="STRING" id="530584.SAMN05421630_102320"/>
<dbReference type="OrthoDB" id="3821392at2"/>